<feature type="binding site" evidence="3">
    <location>
        <position position="100"/>
    </location>
    <ligand>
        <name>dimethylallyl diphosphate</name>
        <dbReference type="ChEBI" id="CHEBI:57623"/>
    </ligand>
</feature>
<name>A0A5N6UDA4_ASPTM</name>
<proteinExistence type="inferred from homology"/>
<feature type="binding site" evidence="3">
    <location>
        <position position="259"/>
    </location>
    <ligand>
        <name>dimethylallyl diphosphate</name>
        <dbReference type="ChEBI" id="CHEBI:57623"/>
    </ligand>
</feature>
<feature type="binding site" evidence="3">
    <location>
        <position position="257"/>
    </location>
    <ligand>
        <name>dimethylallyl diphosphate</name>
        <dbReference type="ChEBI" id="CHEBI:57623"/>
    </ligand>
</feature>
<dbReference type="SFLD" id="SFLDS00036">
    <property type="entry name" value="Aromatic_Prenyltransferase"/>
    <property type="match status" value="1"/>
</dbReference>
<feature type="binding site" evidence="3">
    <location>
        <position position="342"/>
    </location>
    <ligand>
        <name>dimethylallyl diphosphate</name>
        <dbReference type="ChEBI" id="CHEBI:57623"/>
    </ligand>
</feature>
<dbReference type="EMBL" id="ML738755">
    <property type="protein sequence ID" value="KAE8156577.1"/>
    <property type="molecule type" value="Genomic_DNA"/>
</dbReference>
<dbReference type="NCBIfam" id="TIGR03429">
    <property type="entry name" value="arom_pren_DMATS"/>
    <property type="match status" value="1"/>
</dbReference>
<dbReference type="GO" id="GO:0009820">
    <property type="term" value="P:alkaloid metabolic process"/>
    <property type="evidence" value="ECO:0007669"/>
    <property type="project" value="InterPro"/>
</dbReference>
<dbReference type="SFLD" id="SFLDG01162">
    <property type="entry name" value="I"/>
    <property type="match status" value="1"/>
</dbReference>
<feature type="binding site" evidence="3">
    <location>
        <position position="190"/>
    </location>
    <ligand>
        <name>dimethylallyl diphosphate</name>
        <dbReference type="ChEBI" id="CHEBI:57623"/>
    </ligand>
</feature>
<keyword evidence="5" id="KW-1185">Reference proteome</keyword>
<protein>
    <submittedName>
        <fullName evidence="4">Putative tryptophan dimethylallyltransferase</fullName>
    </submittedName>
</protein>
<evidence type="ECO:0000313" key="5">
    <source>
        <dbReference type="Proteomes" id="UP000326950"/>
    </source>
</evidence>
<organism evidence="4 5">
    <name type="scientific">Aspergillus tamarii</name>
    <dbReference type="NCBI Taxonomy" id="41984"/>
    <lineage>
        <taxon>Eukaryota</taxon>
        <taxon>Fungi</taxon>
        <taxon>Dikarya</taxon>
        <taxon>Ascomycota</taxon>
        <taxon>Pezizomycotina</taxon>
        <taxon>Eurotiomycetes</taxon>
        <taxon>Eurotiomycetidae</taxon>
        <taxon>Eurotiales</taxon>
        <taxon>Aspergillaceae</taxon>
        <taxon>Aspergillus</taxon>
        <taxon>Aspergillus subgen. Circumdati</taxon>
    </lineage>
</organism>
<dbReference type="InterPro" id="IPR012148">
    <property type="entry name" value="ABBA_DMATS-like"/>
</dbReference>
<gene>
    <name evidence="4" type="ORF">BDV40DRAFT_293408</name>
</gene>
<evidence type="ECO:0000256" key="3">
    <source>
        <dbReference type="PIRSR" id="PIRSR000509-1"/>
    </source>
</evidence>
<feature type="binding site" evidence="3">
    <location>
        <position position="188"/>
    </location>
    <ligand>
        <name>dimethylallyl diphosphate</name>
        <dbReference type="ChEBI" id="CHEBI:57623"/>
    </ligand>
</feature>
<feature type="binding site" evidence="3">
    <location>
        <position position="411"/>
    </location>
    <ligand>
        <name>dimethylallyl diphosphate</name>
        <dbReference type="ChEBI" id="CHEBI:57623"/>
    </ligand>
</feature>
<dbReference type="PANTHER" id="PTHR40627">
    <property type="entry name" value="INDOLE PRENYLTRANSFERASE TDIB-RELATED"/>
    <property type="match status" value="1"/>
</dbReference>
<feature type="binding site" evidence="3">
    <location>
        <position position="85"/>
    </location>
    <ligand>
        <name>L-tryptophan</name>
        <dbReference type="ChEBI" id="CHEBI:57912"/>
    </ligand>
</feature>
<dbReference type="PIRSF" id="PIRSF000509">
    <property type="entry name" value="Trp_DMAT"/>
    <property type="match status" value="1"/>
</dbReference>
<comment type="similarity">
    <text evidence="1">Belongs to the tryptophan dimethylallyltransferase family.</text>
</comment>
<dbReference type="InterPro" id="IPR017795">
    <property type="entry name" value="ABBA_NscD-like"/>
</dbReference>
<dbReference type="PANTHER" id="PTHR40627:SF3">
    <property type="entry name" value="PRENYLTRANSFERASE ASQH2-RELATED"/>
    <property type="match status" value="1"/>
</dbReference>
<evidence type="ECO:0000313" key="4">
    <source>
        <dbReference type="EMBL" id="KAE8156577.1"/>
    </source>
</evidence>
<dbReference type="Proteomes" id="UP000326950">
    <property type="component" value="Unassembled WGS sequence"/>
</dbReference>
<evidence type="ECO:0000256" key="1">
    <source>
        <dbReference type="ARBA" id="ARBA00010209"/>
    </source>
</evidence>
<dbReference type="AlphaFoldDB" id="A0A5N6UDA4"/>
<dbReference type="OrthoDB" id="5392033at2759"/>
<dbReference type="CDD" id="cd13929">
    <property type="entry name" value="PT-DMATS_CymD"/>
    <property type="match status" value="1"/>
</dbReference>
<accession>A0A5N6UDA4</accession>
<reference evidence="4 5" key="1">
    <citation type="submission" date="2019-04" db="EMBL/GenBank/DDBJ databases">
        <title>Friends and foes A comparative genomics study of 23 Aspergillus species from section Flavi.</title>
        <authorList>
            <consortium name="DOE Joint Genome Institute"/>
            <person name="Kjaerbolling I."/>
            <person name="Vesth T."/>
            <person name="Frisvad J.C."/>
            <person name="Nybo J.L."/>
            <person name="Theobald S."/>
            <person name="Kildgaard S."/>
            <person name="Isbrandt T."/>
            <person name="Kuo A."/>
            <person name="Sato A."/>
            <person name="Lyhne E.K."/>
            <person name="Kogle M.E."/>
            <person name="Wiebenga A."/>
            <person name="Kun R.S."/>
            <person name="Lubbers R.J."/>
            <person name="Makela M.R."/>
            <person name="Barry K."/>
            <person name="Chovatia M."/>
            <person name="Clum A."/>
            <person name="Daum C."/>
            <person name="Haridas S."/>
            <person name="He G."/>
            <person name="LaButti K."/>
            <person name="Lipzen A."/>
            <person name="Mondo S."/>
            <person name="Riley R."/>
            <person name="Salamov A."/>
            <person name="Simmons B.A."/>
            <person name="Magnuson J.K."/>
            <person name="Henrissat B."/>
            <person name="Mortensen U.H."/>
            <person name="Larsen T.O."/>
            <person name="Devries R.P."/>
            <person name="Grigoriev I.V."/>
            <person name="Machida M."/>
            <person name="Baker S.E."/>
            <person name="Andersen M.R."/>
        </authorList>
    </citation>
    <scope>NUCLEOTIDE SEQUENCE [LARGE SCALE GENOMIC DNA]</scope>
    <source>
        <strain evidence="4 5">CBS 117626</strain>
    </source>
</reference>
<dbReference type="GO" id="GO:0016765">
    <property type="term" value="F:transferase activity, transferring alkyl or aryl (other than methyl) groups"/>
    <property type="evidence" value="ECO:0007669"/>
    <property type="project" value="InterPro"/>
</dbReference>
<evidence type="ECO:0000256" key="2">
    <source>
        <dbReference type="ARBA" id="ARBA00022679"/>
    </source>
</evidence>
<dbReference type="InterPro" id="IPR033964">
    <property type="entry name" value="ABBA"/>
</dbReference>
<sequence length="432" mass="49581">MHIPCSLNPMSFESLTETLEFPNESWKQWWYKTGPILVKLMISSNYSIERQHQYLEFYARVVVPFLGPYPQVFQSTLTRSGLPVEFSVNYQQHGKRPTVRIAFEPLSGARGTEAIAYDRDIAKEFLSTLSELDLKGFDLRLWDTVSQNIHIDATEKAMLEENRVDDTYVRTQTLFGFDLVGDGPISVKVYAFPGLKCKVSGQSSRELLANTVKDLQRQVDCAEVFSMVDLYLQESNSYSPYTFFSWDCIEPLKCRLKVYMCSASMTRAKLEEAWSLGSRLQGPSVDKGLRYLLQLFDHIQIPGGELEIKVEHDDRSDTSKSTPLMWNYEMRSGDPSPLTKIYLPVHGENDLKIATGIAHFMEEIGMIDIGKSYLDIMQSYFPENDLEQTDRLTSWISFAFTEKTGVYISIYYHSSTDNPWKTEIDEEKSAEL</sequence>
<dbReference type="Pfam" id="PF11991">
    <property type="entry name" value="Trp_DMAT"/>
    <property type="match status" value="1"/>
</dbReference>
<keyword evidence="2 4" id="KW-0808">Transferase</keyword>
<feature type="binding site" evidence="3">
    <location>
        <position position="255"/>
    </location>
    <ligand>
        <name>dimethylallyl diphosphate</name>
        <dbReference type="ChEBI" id="CHEBI:57623"/>
    </ligand>
</feature>